<gene>
    <name evidence="9" type="ORF">EFK50_09630</name>
</gene>
<dbReference type="RefSeq" id="WP_123227368.1">
    <property type="nucleotide sequence ID" value="NZ_RJSE01000007.1"/>
</dbReference>
<keyword evidence="6" id="KW-0342">GTP-binding</keyword>
<evidence type="ECO:0000256" key="5">
    <source>
        <dbReference type="ARBA" id="ARBA00022842"/>
    </source>
</evidence>
<dbReference type="Pfam" id="PF12804">
    <property type="entry name" value="NTP_transf_3"/>
    <property type="match status" value="1"/>
</dbReference>
<evidence type="ECO:0000259" key="8">
    <source>
        <dbReference type="Pfam" id="PF12804"/>
    </source>
</evidence>
<dbReference type="EMBL" id="RJSE01000007">
    <property type="protein sequence ID" value="RNL62073.1"/>
    <property type="molecule type" value="Genomic_DNA"/>
</dbReference>
<dbReference type="Gene3D" id="3.90.550.10">
    <property type="entry name" value="Spore Coat Polysaccharide Biosynthesis Protein SpsA, Chain A"/>
    <property type="match status" value="1"/>
</dbReference>
<dbReference type="GO" id="GO:0006777">
    <property type="term" value="P:Mo-molybdopterin cofactor biosynthetic process"/>
    <property type="evidence" value="ECO:0007669"/>
    <property type="project" value="UniProtKB-KW"/>
</dbReference>
<dbReference type="GO" id="GO:0005525">
    <property type="term" value="F:GTP binding"/>
    <property type="evidence" value="ECO:0007669"/>
    <property type="project" value="UniProtKB-KW"/>
</dbReference>
<dbReference type="GO" id="GO:0046872">
    <property type="term" value="F:metal ion binding"/>
    <property type="evidence" value="ECO:0007669"/>
    <property type="project" value="UniProtKB-KW"/>
</dbReference>
<keyword evidence="5" id="KW-0460">Magnesium</keyword>
<dbReference type="InterPro" id="IPR029044">
    <property type="entry name" value="Nucleotide-diphossugar_trans"/>
</dbReference>
<dbReference type="InterPro" id="IPR013482">
    <property type="entry name" value="Molybde_CF_guanTrfase"/>
</dbReference>
<sequence>METDRIGAVVLTGGSAVRLDGADKASIELGGLTLLEHALGALLDIDEVVVVGDPVPTTRPVTFTREDPRGGGPAAGVLAGLRAFARKPDVLVVLAVDMPLVTSSTVRRLTLGLEHDGAVLIDDGQRVQYLCAAYRTAALLAVGPSYEEEYGMSMRRLVGRLRLDQVPAFGPETRDIDTWSDLRDLRETFGE</sequence>
<dbReference type="OrthoDB" id="4408226at2"/>
<keyword evidence="9" id="KW-0548">Nucleotidyltransferase</keyword>
<accession>A0A3N0CGE3</accession>
<name>A0A3N0CGE3_9ACTN</name>
<evidence type="ECO:0000256" key="6">
    <source>
        <dbReference type="ARBA" id="ARBA00023134"/>
    </source>
</evidence>
<feature type="domain" description="MobA-like NTP transferase" evidence="8">
    <location>
        <begin position="8"/>
        <end position="158"/>
    </location>
</feature>
<evidence type="ECO:0000313" key="10">
    <source>
        <dbReference type="Proteomes" id="UP000267128"/>
    </source>
</evidence>
<dbReference type="InterPro" id="IPR025877">
    <property type="entry name" value="MobA-like_NTP_Trfase"/>
</dbReference>
<organism evidence="9 10">
    <name type="scientific">Nocardioides marmoriginsengisoli</name>
    <dbReference type="NCBI Taxonomy" id="661483"/>
    <lineage>
        <taxon>Bacteria</taxon>
        <taxon>Bacillati</taxon>
        <taxon>Actinomycetota</taxon>
        <taxon>Actinomycetes</taxon>
        <taxon>Propionibacteriales</taxon>
        <taxon>Nocardioidaceae</taxon>
        <taxon>Nocardioides</taxon>
    </lineage>
</organism>
<evidence type="ECO:0000256" key="4">
    <source>
        <dbReference type="ARBA" id="ARBA00022741"/>
    </source>
</evidence>
<dbReference type="Proteomes" id="UP000267128">
    <property type="component" value="Unassembled WGS sequence"/>
</dbReference>
<proteinExistence type="predicted"/>
<dbReference type="PANTHER" id="PTHR19136:SF81">
    <property type="entry name" value="MOLYBDENUM COFACTOR GUANYLYLTRANSFERASE"/>
    <property type="match status" value="1"/>
</dbReference>
<keyword evidence="7" id="KW-0501">Molybdenum cofactor biosynthesis</keyword>
<reference evidence="9 10" key="1">
    <citation type="submission" date="2018-11" db="EMBL/GenBank/DDBJ databases">
        <authorList>
            <person name="Li F."/>
        </authorList>
    </citation>
    <scope>NUCLEOTIDE SEQUENCE [LARGE SCALE GENOMIC DNA]</scope>
    <source>
        <strain evidence="9 10">Gsoil 097</strain>
    </source>
</reference>
<keyword evidence="10" id="KW-1185">Reference proteome</keyword>
<keyword evidence="2 9" id="KW-0808">Transferase</keyword>
<comment type="caution">
    <text evidence="9">The sequence shown here is derived from an EMBL/GenBank/DDBJ whole genome shotgun (WGS) entry which is preliminary data.</text>
</comment>
<dbReference type="GO" id="GO:0016779">
    <property type="term" value="F:nucleotidyltransferase activity"/>
    <property type="evidence" value="ECO:0007669"/>
    <property type="project" value="UniProtKB-KW"/>
</dbReference>
<evidence type="ECO:0000256" key="1">
    <source>
        <dbReference type="ARBA" id="ARBA00022490"/>
    </source>
</evidence>
<keyword evidence="1" id="KW-0963">Cytoplasm</keyword>
<dbReference type="AlphaFoldDB" id="A0A3N0CGE3"/>
<dbReference type="SUPFAM" id="SSF53448">
    <property type="entry name" value="Nucleotide-diphospho-sugar transferases"/>
    <property type="match status" value="1"/>
</dbReference>
<keyword evidence="4" id="KW-0547">Nucleotide-binding</keyword>
<evidence type="ECO:0000256" key="3">
    <source>
        <dbReference type="ARBA" id="ARBA00022723"/>
    </source>
</evidence>
<dbReference type="CDD" id="cd02503">
    <property type="entry name" value="MobA"/>
    <property type="match status" value="1"/>
</dbReference>
<evidence type="ECO:0000313" key="9">
    <source>
        <dbReference type="EMBL" id="RNL62073.1"/>
    </source>
</evidence>
<evidence type="ECO:0000256" key="7">
    <source>
        <dbReference type="ARBA" id="ARBA00023150"/>
    </source>
</evidence>
<dbReference type="PANTHER" id="PTHR19136">
    <property type="entry name" value="MOLYBDENUM COFACTOR GUANYLYLTRANSFERASE"/>
    <property type="match status" value="1"/>
</dbReference>
<protein>
    <submittedName>
        <fullName evidence="9">Molybdenum cofactor guanylyltransferase</fullName>
    </submittedName>
</protein>
<keyword evidence="3" id="KW-0479">Metal-binding</keyword>
<evidence type="ECO:0000256" key="2">
    <source>
        <dbReference type="ARBA" id="ARBA00022679"/>
    </source>
</evidence>